<evidence type="ECO:0000313" key="2">
    <source>
        <dbReference type="EMBL" id="CAG9763994.1"/>
    </source>
</evidence>
<dbReference type="Pfam" id="PF13879">
    <property type="entry name" value="Hmw_CFAP97"/>
    <property type="match status" value="1"/>
</dbReference>
<dbReference type="InterPro" id="IPR038792">
    <property type="entry name" value="CFAP97D1/2"/>
</dbReference>
<organism evidence="2 3">
    <name type="scientific">Ceutorhynchus assimilis</name>
    <name type="common">cabbage seed weevil</name>
    <dbReference type="NCBI Taxonomy" id="467358"/>
    <lineage>
        <taxon>Eukaryota</taxon>
        <taxon>Metazoa</taxon>
        <taxon>Ecdysozoa</taxon>
        <taxon>Arthropoda</taxon>
        <taxon>Hexapoda</taxon>
        <taxon>Insecta</taxon>
        <taxon>Pterygota</taxon>
        <taxon>Neoptera</taxon>
        <taxon>Endopterygota</taxon>
        <taxon>Coleoptera</taxon>
        <taxon>Polyphaga</taxon>
        <taxon>Cucujiformia</taxon>
        <taxon>Curculionidae</taxon>
        <taxon>Ceutorhynchinae</taxon>
        <taxon>Ceutorhynchus</taxon>
    </lineage>
</organism>
<reference evidence="2" key="1">
    <citation type="submission" date="2022-01" db="EMBL/GenBank/DDBJ databases">
        <authorList>
            <person name="King R."/>
        </authorList>
    </citation>
    <scope>NUCLEOTIDE SEQUENCE</scope>
</reference>
<proteinExistence type="inferred from homology"/>
<comment type="similarity">
    <text evidence="1">Belongs to the CFAP97 family.</text>
</comment>
<dbReference type="EMBL" id="OU892278">
    <property type="protein sequence ID" value="CAG9763994.1"/>
    <property type="molecule type" value="Genomic_DNA"/>
</dbReference>
<dbReference type="PANTHER" id="PTHR33768">
    <property type="entry name" value="MIP11318P"/>
    <property type="match status" value="1"/>
</dbReference>
<evidence type="ECO:0000313" key="3">
    <source>
        <dbReference type="Proteomes" id="UP001152799"/>
    </source>
</evidence>
<gene>
    <name evidence="2" type="ORF">CEUTPL_LOCUS4642</name>
</gene>
<dbReference type="InterPro" id="IPR029488">
    <property type="entry name" value="Hmw/CFAP97"/>
</dbReference>
<sequence length="262" mass="30165">MISTRENLLVRPWQQRKYDYHKKKISNATSVIDTKSPPHRGHVAVKLKKLQKENERSQKIERDNLILLQKLNHIMTTHWLDNYLPPQPTFLSRIGVYRPVDSGIDMMDDFFDNDFDSQAIDEQTFETKPKCRKLKCMACSPHKYVETVLIPEERIPWEPQKKEIGKRRSISVPPKRTAVPLPVIIEKPKSASTCEKTTKEHQERARTAGKLSANFLNKSTNSISISRGSLKLSVNFPPDAAVKFDKKSSGQNILKCRCSRNL</sequence>
<dbReference type="PANTHER" id="PTHR33768:SF3">
    <property type="entry name" value="MIP11318P"/>
    <property type="match status" value="1"/>
</dbReference>
<keyword evidence="3" id="KW-1185">Reference proteome</keyword>
<accession>A0A9N9QLP4</accession>
<name>A0A9N9QLP4_9CUCU</name>
<dbReference type="Proteomes" id="UP001152799">
    <property type="component" value="Chromosome 2"/>
</dbReference>
<dbReference type="OrthoDB" id="2163395at2759"/>
<protein>
    <submittedName>
        <fullName evidence="2">Uncharacterized protein</fullName>
    </submittedName>
</protein>
<evidence type="ECO:0000256" key="1">
    <source>
        <dbReference type="ARBA" id="ARBA00008315"/>
    </source>
</evidence>
<dbReference type="AlphaFoldDB" id="A0A9N9QLP4"/>